<protein>
    <submittedName>
        <fullName evidence="1">Uncharacterized protein</fullName>
    </submittedName>
</protein>
<organism evidence="1">
    <name type="scientific">marine sediment metagenome</name>
    <dbReference type="NCBI Taxonomy" id="412755"/>
    <lineage>
        <taxon>unclassified sequences</taxon>
        <taxon>metagenomes</taxon>
        <taxon>ecological metagenomes</taxon>
    </lineage>
</organism>
<sequence length="170" mass="19990">VEVDKPKGDPNFKDNINYLYCRYSLKTENKLTFLDNNEIKHVIIKSAGLLKKLYLILGYFSSNEDVNKFLHGYYLKFYESNIKIEVNKISIPRSSEDLISEPKNLVKVIKYIVSEIETMASEHNIEYKRKKINYKAFNNTEEKIKRPNIRLIETYLDFVNEPSLVNDVPS</sequence>
<reference evidence="1" key="1">
    <citation type="journal article" date="2014" name="Front. Microbiol.">
        <title>High frequency of phylogenetically diverse reductive dehalogenase-homologous genes in deep subseafloor sedimentary metagenomes.</title>
        <authorList>
            <person name="Kawai M."/>
            <person name="Futagami T."/>
            <person name="Toyoda A."/>
            <person name="Takaki Y."/>
            <person name="Nishi S."/>
            <person name="Hori S."/>
            <person name="Arai W."/>
            <person name="Tsubouchi T."/>
            <person name="Morono Y."/>
            <person name="Uchiyama I."/>
            <person name="Ito T."/>
            <person name="Fujiyama A."/>
            <person name="Inagaki F."/>
            <person name="Takami H."/>
        </authorList>
    </citation>
    <scope>NUCLEOTIDE SEQUENCE</scope>
    <source>
        <strain evidence="1">Expedition CK06-06</strain>
    </source>
</reference>
<accession>X1HQG4</accession>
<feature type="non-terminal residue" evidence="1">
    <location>
        <position position="1"/>
    </location>
</feature>
<name>X1HQG4_9ZZZZ</name>
<proteinExistence type="predicted"/>
<evidence type="ECO:0000313" key="1">
    <source>
        <dbReference type="EMBL" id="GAH47498.1"/>
    </source>
</evidence>
<dbReference type="AlphaFoldDB" id="X1HQG4"/>
<comment type="caution">
    <text evidence="1">The sequence shown here is derived from an EMBL/GenBank/DDBJ whole genome shotgun (WGS) entry which is preliminary data.</text>
</comment>
<gene>
    <name evidence="1" type="ORF">S03H2_38986</name>
</gene>
<dbReference type="EMBL" id="BARU01024070">
    <property type="protein sequence ID" value="GAH47498.1"/>
    <property type="molecule type" value="Genomic_DNA"/>
</dbReference>